<keyword evidence="1" id="KW-0812">Transmembrane</keyword>
<proteinExistence type="predicted"/>
<sequence>MSITMALQMMDVYSSGPRRKMAFSEQNPLCFFFFFFFFFSCCITPHFLPPALATSASSSCTCALLLHALCFVSAEVGKHYTKPHHPSHPSSRLFFFFCSLFFFFVIKIEKVLHPVRFFLFGEVLSPLRADLFVCLPGMSRCSLACLLACAVNAFLLLLVHCICFGRSRVSMRCFARLMMCFTACLSACLPACDAAFMCCCCCYCYHCHLFCARMRSCRCHCHYRCPVACYCCCCCCCCCCCRNLRLRTEGKGRRGLFRWPELKKLIAGHCSSEGPTYSA</sequence>
<comment type="caution">
    <text evidence="2">The sequence shown here is derived from an EMBL/GenBank/DDBJ whole genome shotgun (WGS) entry which is preliminary data.</text>
</comment>
<feature type="transmembrane region" description="Helical" evidence="1">
    <location>
        <begin position="141"/>
        <end position="165"/>
    </location>
</feature>
<keyword evidence="3" id="KW-1185">Reference proteome</keyword>
<gene>
    <name evidence="2" type="ORF">IWX90DRAFT_130810</name>
</gene>
<evidence type="ECO:0000313" key="2">
    <source>
        <dbReference type="EMBL" id="KAK8176068.1"/>
    </source>
</evidence>
<dbReference type="EMBL" id="JBBWUH010000002">
    <property type="protein sequence ID" value="KAK8176068.1"/>
    <property type="molecule type" value="Genomic_DNA"/>
</dbReference>
<name>A0ABR1Y4U8_9PEZI</name>
<dbReference type="Proteomes" id="UP001456524">
    <property type="component" value="Unassembled WGS sequence"/>
</dbReference>
<feature type="transmembrane region" description="Helical" evidence="1">
    <location>
        <begin position="93"/>
        <end position="112"/>
    </location>
</feature>
<keyword evidence="1" id="KW-1133">Transmembrane helix</keyword>
<evidence type="ECO:0000313" key="3">
    <source>
        <dbReference type="Proteomes" id="UP001456524"/>
    </source>
</evidence>
<keyword evidence="1" id="KW-0472">Membrane</keyword>
<feature type="transmembrane region" description="Helical" evidence="1">
    <location>
        <begin position="29"/>
        <end position="48"/>
    </location>
</feature>
<organism evidence="2 3">
    <name type="scientific">Phyllosticta citrichinensis</name>
    <dbReference type="NCBI Taxonomy" id="1130410"/>
    <lineage>
        <taxon>Eukaryota</taxon>
        <taxon>Fungi</taxon>
        <taxon>Dikarya</taxon>
        <taxon>Ascomycota</taxon>
        <taxon>Pezizomycotina</taxon>
        <taxon>Dothideomycetes</taxon>
        <taxon>Dothideomycetes incertae sedis</taxon>
        <taxon>Botryosphaeriales</taxon>
        <taxon>Phyllostictaceae</taxon>
        <taxon>Phyllosticta</taxon>
    </lineage>
</organism>
<protein>
    <submittedName>
        <fullName evidence="2">Uncharacterized protein</fullName>
    </submittedName>
</protein>
<feature type="transmembrane region" description="Helical" evidence="1">
    <location>
        <begin position="54"/>
        <end position="72"/>
    </location>
</feature>
<reference evidence="2 3" key="1">
    <citation type="journal article" date="2022" name="G3 (Bethesda)">
        <title>Enemy or ally: a genomic approach to elucidate the lifestyle of Phyllosticta citrichinaensis.</title>
        <authorList>
            <person name="Buijs V.A."/>
            <person name="Groenewald J.Z."/>
            <person name="Haridas S."/>
            <person name="LaButti K.M."/>
            <person name="Lipzen A."/>
            <person name="Martin F.M."/>
            <person name="Barry K."/>
            <person name="Grigoriev I.V."/>
            <person name="Crous P.W."/>
            <person name="Seidl M.F."/>
        </authorList>
    </citation>
    <scope>NUCLEOTIDE SEQUENCE [LARGE SCALE GENOMIC DNA]</scope>
    <source>
        <strain evidence="2 3">CBS 129764</strain>
    </source>
</reference>
<accession>A0ABR1Y4U8</accession>
<evidence type="ECO:0000256" key="1">
    <source>
        <dbReference type="SAM" id="Phobius"/>
    </source>
</evidence>